<protein>
    <submittedName>
        <fullName evidence="1">Uncharacterized protein</fullName>
    </submittedName>
</protein>
<dbReference type="AlphaFoldDB" id="X1MAT6"/>
<proteinExistence type="predicted"/>
<comment type="caution">
    <text evidence="1">The sequence shown here is derived from an EMBL/GenBank/DDBJ whole genome shotgun (WGS) entry which is preliminary data.</text>
</comment>
<dbReference type="EMBL" id="BARV01010684">
    <property type="protein sequence ID" value="GAI15206.1"/>
    <property type="molecule type" value="Genomic_DNA"/>
</dbReference>
<gene>
    <name evidence="1" type="ORF">S06H3_20597</name>
</gene>
<evidence type="ECO:0000313" key="1">
    <source>
        <dbReference type="EMBL" id="GAI15206.1"/>
    </source>
</evidence>
<accession>X1MAT6</accession>
<sequence length="59" mass="7159">MTSDIIVNIYMSLKKNQEKKENNSKYKKMSLKEFPDYDFLKINLLKYNKYSFIQNVSKN</sequence>
<reference evidence="1" key="1">
    <citation type="journal article" date="2014" name="Front. Microbiol.">
        <title>High frequency of phylogenetically diverse reductive dehalogenase-homologous genes in deep subseafloor sedimentary metagenomes.</title>
        <authorList>
            <person name="Kawai M."/>
            <person name="Futagami T."/>
            <person name="Toyoda A."/>
            <person name="Takaki Y."/>
            <person name="Nishi S."/>
            <person name="Hori S."/>
            <person name="Arai W."/>
            <person name="Tsubouchi T."/>
            <person name="Morono Y."/>
            <person name="Uchiyama I."/>
            <person name="Ito T."/>
            <person name="Fujiyama A."/>
            <person name="Inagaki F."/>
            <person name="Takami H."/>
        </authorList>
    </citation>
    <scope>NUCLEOTIDE SEQUENCE</scope>
    <source>
        <strain evidence="1">Expedition CK06-06</strain>
    </source>
</reference>
<name>X1MAT6_9ZZZZ</name>
<organism evidence="1">
    <name type="scientific">marine sediment metagenome</name>
    <dbReference type="NCBI Taxonomy" id="412755"/>
    <lineage>
        <taxon>unclassified sequences</taxon>
        <taxon>metagenomes</taxon>
        <taxon>ecological metagenomes</taxon>
    </lineage>
</organism>